<proteinExistence type="inferred from homology"/>
<feature type="region of interest" description="Disordered" evidence="12">
    <location>
        <begin position="1"/>
        <end position="23"/>
    </location>
</feature>
<feature type="compositionally biased region" description="Polar residues" evidence="12">
    <location>
        <begin position="101"/>
        <end position="110"/>
    </location>
</feature>
<reference evidence="13 14" key="1">
    <citation type="submission" date="2024-02" db="EMBL/GenBank/DDBJ databases">
        <authorList>
            <person name="Daric V."/>
            <person name="Darras S."/>
        </authorList>
    </citation>
    <scope>NUCLEOTIDE SEQUENCE [LARGE SCALE GENOMIC DNA]</scope>
</reference>
<comment type="subunit">
    <text evidence="4">Interacts with RBPJ/RBPSUH.</text>
</comment>
<dbReference type="EMBL" id="CAWYQH010000035">
    <property type="protein sequence ID" value="CAK8676821.1"/>
    <property type="molecule type" value="Genomic_DNA"/>
</dbReference>
<accession>A0ABP0FDJ9</accession>
<evidence type="ECO:0000256" key="2">
    <source>
        <dbReference type="ARBA" id="ARBA00004496"/>
    </source>
</evidence>
<feature type="compositionally biased region" description="Basic and acidic residues" evidence="12">
    <location>
        <begin position="224"/>
        <end position="237"/>
    </location>
</feature>
<evidence type="ECO:0000256" key="3">
    <source>
        <dbReference type="ARBA" id="ARBA00010906"/>
    </source>
</evidence>
<feature type="region of interest" description="Disordered" evidence="12">
    <location>
        <begin position="45"/>
        <end position="64"/>
    </location>
</feature>
<comment type="function">
    <text evidence="10">Tubulin-binding protein that acts as a negative regulator of Notch signaling pathway. Shuttles between the cytoplasm and the nucleus and mediates the nuclear export of RBPJ/RBPSUH, thereby preventing the interaction between RBPJ/RBPSUH and NICD product of Notch proteins (Notch intracellular domain), leading to down-regulate Notch-mediated transcription. May play a role in neurogenesis.</text>
</comment>
<gene>
    <name evidence="13" type="ORF">CVLEPA_LOCUS6253</name>
</gene>
<feature type="compositionally biased region" description="Basic and acidic residues" evidence="12">
    <location>
        <begin position="132"/>
        <end position="150"/>
    </location>
</feature>
<keyword evidence="9" id="KW-0539">Nucleus</keyword>
<evidence type="ECO:0000256" key="12">
    <source>
        <dbReference type="SAM" id="MobiDB-lite"/>
    </source>
</evidence>
<dbReference type="InterPro" id="IPR031418">
    <property type="entry name" value="RITA1"/>
</dbReference>
<keyword evidence="7" id="KW-0524">Neurogenesis</keyword>
<keyword evidence="6" id="KW-0963">Cytoplasm</keyword>
<evidence type="ECO:0000256" key="4">
    <source>
        <dbReference type="ARBA" id="ARBA00011667"/>
    </source>
</evidence>
<evidence type="ECO:0000256" key="1">
    <source>
        <dbReference type="ARBA" id="ARBA00004123"/>
    </source>
</evidence>
<comment type="similarity">
    <text evidence="3">Belongs to the RITA family.</text>
</comment>
<protein>
    <recommendedName>
        <fullName evidence="5">RBPJ-interacting and tubulin-associated protein 1</fullName>
    </recommendedName>
    <alternativeName>
        <fullName evidence="11">RBPJ-interacting and tubulin-associated protein</fullName>
    </alternativeName>
</protein>
<organism evidence="13 14">
    <name type="scientific">Clavelina lepadiformis</name>
    <name type="common">Light-bulb sea squirt</name>
    <name type="synonym">Ascidia lepadiformis</name>
    <dbReference type="NCBI Taxonomy" id="159417"/>
    <lineage>
        <taxon>Eukaryota</taxon>
        <taxon>Metazoa</taxon>
        <taxon>Chordata</taxon>
        <taxon>Tunicata</taxon>
        <taxon>Ascidiacea</taxon>
        <taxon>Aplousobranchia</taxon>
        <taxon>Clavelinidae</taxon>
        <taxon>Clavelina</taxon>
    </lineage>
</organism>
<keyword evidence="8" id="KW-0914">Notch signaling pathway</keyword>
<comment type="subcellular location">
    <subcellularLocation>
        <location evidence="2">Cytoplasm</location>
    </subcellularLocation>
    <subcellularLocation>
        <location evidence="1">Nucleus</location>
    </subcellularLocation>
</comment>
<name>A0ABP0FDJ9_CLALP</name>
<feature type="compositionally biased region" description="Polar residues" evidence="12">
    <location>
        <begin position="273"/>
        <end position="282"/>
    </location>
</feature>
<feature type="region of interest" description="Disordered" evidence="12">
    <location>
        <begin position="87"/>
        <end position="237"/>
    </location>
</feature>
<evidence type="ECO:0000256" key="10">
    <source>
        <dbReference type="ARBA" id="ARBA00024957"/>
    </source>
</evidence>
<feature type="region of interest" description="Disordered" evidence="12">
    <location>
        <begin position="250"/>
        <end position="282"/>
    </location>
</feature>
<feature type="compositionally biased region" description="Basic and acidic residues" evidence="12">
    <location>
        <begin position="48"/>
        <end position="60"/>
    </location>
</feature>
<comment type="caution">
    <text evidence="13">The sequence shown here is derived from an EMBL/GenBank/DDBJ whole genome shotgun (WGS) entry which is preliminary data.</text>
</comment>
<keyword evidence="14" id="KW-1185">Reference proteome</keyword>
<feature type="region of interest" description="Disordered" evidence="12">
    <location>
        <begin position="302"/>
        <end position="347"/>
    </location>
</feature>
<evidence type="ECO:0000256" key="5">
    <source>
        <dbReference type="ARBA" id="ARBA00014447"/>
    </source>
</evidence>
<dbReference type="Proteomes" id="UP001642483">
    <property type="component" value="Unassembled WGS sequence"/>
</dbReference>
<feature type="compositionally biased region" description="Low complexity" evidence="12">
    <location>
        <begin position="250"/>
        <end position="259"/>
    </location>
</feature>
<dbReference type="PANTHER" id="PTHR34917">
    <property type="entry name" value="RBPJ-INTERACTING AND TUBULIN-ASSOCIATED PROTEIN 1"/>
    <property type="match status" value="1"/>
</dbReference>
<evidence type="ECO:0000256" key="6">
    <source>
        <dbReference type="ARBA" id="ARBA00022490"/>
    </source>
</evidence>
<feature type="compositionally biased region" description="Polar residues" evidence="12">
    <location>
        <begin position="165"/>
        <end position="175"/>
    </location>
</feature>
<dbReference type="Pfam" id="PF17066">
    <property type="entry name" value="RITA"/>
    <property type="match status" value="1"/>
</dbReference>
<dbReference type="PANTHER" id="PTHR34917:SF1">
    <property type="entry name" value="RBPJ-INTERACTING AND TUBULIN-ASSOCIATED PROTEIN 1"/>
    <property type="match status" value="1"/>
</dbReference>
<sequence>MASSKTPLTLMGKQLLPPPKKNLYHTKSYMSEVDETLFGTPARFTQQGERRHLPQDKEWDPPWAISPTRKGAPLLWTPFDFKSFNGLLHTEEDGKPRSKSKPNTPRSARSANKYRLRTHTPTYVDETLFGPKPKEPSFKPPWDDKDENARHLLWSPQVKDPSPNTPRSDSSSNERPGSRLGIYDDPYIPPTPRDSTSSARPVIKQRPGSSIKTPSVKPLTDANIRQKLDFSPKKDMDKDEIIERALQLARASQQAALESGRPSSARQAWRRPSSCTEHSLQGSARFRRAHLRDFIENEDTLSATGIKVPLSARSDAGSRPHSARLRSKSAQRPGSAATNAERPSWKP</sequence>
<evidence type="ECO:0000313" key="13">
    <source>
        <dbReference type="EMBL" id="CAK8676821.1"/>
    </source>
</evidence>
<evidence type="ECO:0000256" key="8">
    <source>
        <dbReference type="ARBA" id="ARBA00022976"/>
    </source>
</evidence>
<evidence type="ECO:0000256" key="9">
    <source>
        <dbReference type="ARBA" id="ARBA00023242"/>
    </source>
</evidence>
<evidence type="ECO:0000256" key="11">
    <source>
        <dbReference type="ARBA" id="ARBA00031318"/>
    </source>
</evidence>
<evidence type="ECO:0000256" key="7">
    <source>
        <dbReference type="ARBA" id="ARBA00022902"/>
    </source>
</evidence>
<evidence type="ECO:0000313" key="14">
    <source>
        <dbReference type="Proteomes" id="UP001642483"/>
    </source>
</evidence>